<dbReference type="PROSITE" id="PS50297">
    <property type="entry name" value="ANK_REP_REGION"/>
    <property type="match status" value="1"/>
</dbReference>
<dbReference type="InterPro" id="IPR049232">
    <property type="entry name" value="DUF6829"/>
</dbReference>
<protein>
    <submittedName>
        <fullName evidence="3">Uncharacterized protein</fullName>
    </submittedName>
</protein>
<dbReference type="SUPFAM" id="SSF48403">
    <property type="entry name" value="Ankyrin repeat"/>
    <property type="match status" value="1"/>
</dbReference>
<evidence type="ECO:0000313" key="4">
    <source>
        <dbReference type="Proteomes" id="UP001189429"/>
    </source>
</evidence>
<feature type="coiled-coil region" evidence="2">
    <location>
        <begin position="1935"/>
        <end position="1962"/>
    </location>
</feature>
<dbReference type="Pfam" id="PF12796">
    <property type="entry name" value="Ank_2"/>
    <property type="match status" value="1"/>
</dbReference>
<evidence type="ECO:0000256" key="2">
    <source>
        <dbReference type="SAM" id="Coils"/>
    </source>
</evidence>
<comment type="caution">
    <text evidence="3">The sequence shown here is derived from an EMBL/GenBank/DDBJ whole genome shotgun (WGS) entry which is preliminary data.</text>
</comment>
<organism evidence="3 4">
    <name type="scientific">Prorocentrum cordatum</name>
    <dbReference type="NCBI Taxonomy" id="2364126"/>
    <lineage>
        <taxon>Eukaryota</taxon>
        <taxon>Sar</taxon>
        <taxon>Alveolata</taxon>
        <taxon>Dinophyceae</taxon>
        <taxon>Prorocentrales</taxon>
        <taxon>Prorocentraceae</taxon>
        <taxon>Prorocentrum</taxon>
    </lineage>
</organism>
<keyword evidence="2" id="KW-0175">Coiled coil</keyword>
<reference evidence="3" key="1">
    <citation type="submission" date="2023-10" db="EMBL/GenBank/DDBJ databases">
        <authorList>
            <person name="Chen Y."/>
            <person name="Shah S."/>
            <person name="Dougan E. K."/>
            <person name="Thang M."/>
            <person name="Chan C."/>
        </authorList>
    </citation>
    <scope>NUCLEOTIDE SEQUENCE [LARGE SCALE GENOMIC DNA]</scope>
</reference>
<proteinExistence type="predicted"/>
<dbReference type="Proteomes" id="UP001189429">
    <property type="component" value="Unassembled WGS sequence"/>
</dbReference>
<dbReference type="SUPFAM" id="SSF56112">
    <property type="entry name" value="Protein kinase-like (PK-like)"/>
    <property type="match status" value="1"/>
</dbReference>
<dbReference type="Gene3D" id="3.40.50.300">
    <property type="entry name" value="P-loop containing nucleotide triphosphate hydrolases"/>
    <property type="match status" value="1"/>
</dbReference>
<gene>
    <name evidence="3" type="ORF">PCOR1329_LOCUS73743</name>
</gene>
<keyword evidence="1" id="KW-0040">ANK repeat</keyword>
<dbReference type="InterPro" id="IPR002110">
    <property type="entry name" value="Ankyrin_rpt"/>
</dbReference>
<dbReference type="SUPFAM" id="SSF52540">
    <property type="entry name" value="P-loop containing nucleoside triphosphate hydrolases"/>
    <property type="match status" value="1"/>
</dbReference>
<evidence type="ECO:0000256" key="1">
    <source>
        <dbReference type="PROSITE-ProRule" id="PRU00023"/>
    </source>
</evidence>
<dbReference type="Gene3D" id="1.25.40.20">
    <property type="entry name" value="Ankyrin repeat-containing domain"/>
    <property type="match status" value="1"/>
</dbReference>
<dbReference type="PROSITE" id="PS50088">
    <property type="entry name" value="ANK_REPEAT"/>
    <property type="match status" value="1"/>
</dbReference>
<dbReference type="EMBL" id="CAUYUJ010019949">
    <property type="protein sequence ID" value="CAK0894801.1"/>
    <property type="molecule type" value="Genomic_DNA"/>
</dbReference>
<feature type="coiled-coil region" evidence="2">
    <location>
        <begin position="411"/>
        <end position="452"/>
    </location>
</feature>
<dbReference type="SMART" id="SM00248">
    <property type="entry name" value="ANK"/>
    <property type="match status" value="3"/>
</dbReference>
<keyword evidence="4" id="KW-1185">Reference proteome</keyword>
<dbReference type="PANTHER" id="PTHR36960:SF1">
    <property type="entry name" value="SI:DKEY-32E6.3"/>
    <property type="match status" value="1"/>
</dbReference>
<sequence length="3375" mass="378775">MFSHRWDRSVGTSTGSNGSAVPLLIHLDVNKTVIQSDSIQLKSIEDGIREGIAELFWGVTKKTGDKVTWEWTGAKASCSPPTDDIRNVGTTLQNYAQYCKEAVRDKKERKEATKSFSLLDDTPVKKEMDKLLALTMKRMQLPPDIRYSNDAAIAGLKGPTYSMFPSLFHMVANLQKSNRQFAIIFRSFGKDHEKIKTEWNVFCEGRHPIFKRLTDETGAMDGTVPGVPDRRIHSLHTLYRDQQGPVLMLDTFTNGPDAKSWDSWVKSSPPPKTDSRDGREYIRRELKCKTVDGISNVQKWMGKHLAAQQTTAIKDDWAWWQWKGETAEAGKLLTLIPKIKSHQVFFDDNIDHKDCRIVDCRDEKGGAIPANTALNKYCVKVNPVEAILDNDYFYRKLLHAQGDSLDVGASMLGLQKQLTEVEEEKADYAKQVNDLNHQLKTLMEENRRMKLQRRINVRDEGELSSLLSKYKEVDLSMFDQQGFRSISELYFELEHGHCGLETTESDNIVRVIDMVFLKIHFKDLILIETHEQDSQQRVHTRNYLPGITANVKESSAQKELQSWLESGLGVNLSKLIEVESHPVYVPSASNQLTGASKSYPMQCVIQQSQGTYTIPEKEVDLNKDILAKIGLPNGKHFTSQERDLHGGTITRFWRWDKKATWEASAGLAGKEGRPPLDVAASCDKVFQGNSRANEYKKLLLQMFEIFEPQMLTGGFSGSVVLRVQPFEADGRPGEPCIVKLDNGEAIREEYVNSVNVFEALPDRAARILGEPAYEKNADGQEFGAMRLELAGACWNVPELAQGSANLLSTFKDLLIYESEQTMLSGSVAASDDSRPFGNVNSILAETFGPGGVVSSLRKGGAGLRRAEKKPLTSMHWYSLKGKATAFSVFETDKKTYPPGDAMKRLYKELFKTDLPKLKEKVIGEIKPTLEKLEKVSARELWPLVGLAHGDLNAANIMIDALEAVWVIDFATSVELPLFTDMCKFEMACLFEYSIIPITPKLLVEFTSNSEQLWNSMNVRDWLGVDKDVCMHLLHKFHGLPSDRLNSLSQSDLDALIEEAVGKCPKPNKQRKYERSLKARLTADEAVTTTAFQYCMNISDTLLQGDKLGQTLEIKGLPLPDGRGSRGALALRFFMEICVSIRRFMAQDIMGCLREQKQAGDLMAVDWLSLQMWLPILRESFRIVGYRDIGEDIAPQYKIWAIYHCQKVSQNVQRILEKIQKNLGKLHTTDILSSLLQELELGKSTMRREKTDLSMMEKSDLQHLQTTSHWVRHYHSAFPQNAPNTSIVRSVHKECAIFGSQPGFFSPVWQVVSAGSEDGQVFKLEFSTGEAGVLQKHPSVRGGQQMDLCVVIPSQGIGLSPQHIPIGTVHRGKGAEDTTVALQSRLLPLSADLLRMLISDVSPSSHLSSAFSLKDWSGGVVSNSGQLQGDSRPPVIKKSSSIKLDGSVKLDKAVSSDVFVFRPLDAVAVDANGKQRMRARIVLGIPVWCYPPGSNLCVDRSAEGLDQLQQSLPSVIVQGLADGGQYVLRGALDPGGKAEAAWDPTPANHTFIMPRRYDVGQSILVTRSADDFSWVDATVVERSTDETNWQYKIKMPFANDGQPSEEYRHLDPMSSGRVVPGVTAEMFEEETHRFKAYLRARSSLIIDSLSGARLNVKECAPPTLQTKGINFGVKAGKGLARAIQRSLSATNSSGEDNEAGPQRGWKHILKVIETFERGEPSCSPNAFLILGSPGSGKTCMVSRLIMELVDRNTNIMPLLLSVADLVRRSTPDPELSKLDPSVIHDWFDKYLRITFGEDSSRYLMICQAIKMNRVMFIFEGLEDSAELKEVIECCIKLRMQERHLVFVTSRPLIGGQSTLEDISECMVAMKLDNLSNEQIRMVAHTRLGISGIDAFDSLFAKLNRSGMDRDNQQSTNGADGEKQEEVFGNPMMLSMLLCYLQTMQKKEAEKKEAQQRGEDHEDQDRRLAWKGLVGDVHAAGMFRANITSVYRVAIDVMLQRVLSKSQADRHNKDEKMEAFKRILEHIALHMTLSGQGGEAMMASEVEGILPKELVQPWEPLQKAVIAGHAMFLRAQGETGKEELRFLVKDFQNFFSASAVAHTRKDAPQRTVSANSLPDLTELLTHPAWSKMLEMLAEAWPNDYVTLIERRLERFQATDGDSYLHIAARAGHMPIFQLLKLFNEQNRKALHQRSQDQQTPLHVAAEKGYTRLCFLMIEAGAAIDVVDCNDCLPMHVALRNGNFQTAKMLMQRWTDTMTIEYTSRVKKNRVQSESLAGKVMNQISEGEFRKAVNDIFVELQYFPDKYAQDRKKTLGSLLAVYWICANQYDLFVRSQEKDKLTKPSWQALQDWTVKTVGLTKNMKALGAMLVYVAISSLGKIKPFLETFVPDIDAPGEGITAILQRHPILVPSFMKLEDGLQQTIVAAVKAESDFNLGQFLQAENFPANLLTVKQISNQTSAGNIDILGFLFFRILVMMCGILGFKTMEGSIFMTDKQYGNYRVGLDVLSHLRSETVQQVYDRFLQERSRPQELAFSASDPAKRALVRLACQTRAFDKKVAHEVAAAWSELDADSRKALMDFVNRDGVDQKPAFLLFNSPNVLCNSRTNSHVGLVNAMKMLLTIYRAAEQEYANTQEAVVTIVCDGMASHTLEVKDTESYQNTNFEITRAAGNKSDRQGTVHRSPWQPISDQSTLDSLSKEAFQLVNDTMHASVREPLFLKRLPAIFLELKYLTAEDDPASKKYYKETLLALLTTYWAVSRQESSFNRSQEAEKKLTPASWRGIQDLMETAELHTNQDAVNAVFVAMAVCNLGRLPKLKQQLAPDAADHRQVMARVFETSPKVLPSFWRLSPQYRQLVQECLTRQFDFGMFLDAELIPASLTTLKDMLSMNRAGSLTKDQYLHFYMSTVFMQMSAIGGQQSLEGSLHMTEGRWTEFQLGMNALLGLGQGSEQLIYERFLQAVVRVACLCAIRDTDSAPLVREAFDELDTDERNGLVMHLTADGIDQKPGFILSDARAYLTAALENKQVGLVPALRILSKVYQRVAIDFPKSNKSIVMINMEKLAKFAKSFTGSVTFQDLPFEIQLHAAADTVLVIPKVWIPVKNQSVLDQLKKKGKDLAGDLSSGKLTEKSFMSRVHAAFPELSYLDTYAEKKDQTVCAMLAVFWLVRDQYHSFVRGQKDKDEDQALSRQSWAWVQDWMRNEVKLVSEEAIDAILTFMAIHALGKITEFRKELAPNFDSQAHDPALASILESQPEVVPSYQRLPDRYKRLIKDSLSVDFKFNQFVQGENVAGNLVVVKDKLRPHGDEGFAFFCFRIFVQMCGKLGPKSMQAPLSSSSSLLPLPFLKRARVMILLRSKNSRISCCSVRTPGTRAAIFQNS</sequence>
<evidence type="ECO:0000313" key="3">
    <source>
        <dbReference type="EMBL" id="CAK0894801.1"/>
    </source>
</evidence>
<dbReference type="InterPro" id="IPR011009">
    <property type="entry name" value="Kinase-like_dom_sf"/>
</dbReference>
<feature type="repeat" description="ANK" evidence="1">
    <location>
        <begin position="2194"/>
        <end position="2226"/>
    </location>
</feature>
<dbReference type="Pfam" id="PF20717">
    <property type="entry name" value="DUF6829"/>
    <property type="match status" value="3"/>
</dbReference>
<dbReference type="InterPro" id="IPR027417">
    <property type="entry name" value="P-loop_NTPase"/>
</dbReference>
<accession>A0ABN9X5X3</accession>
<name>A0ABN9X5X3_9DINO</name>
<dbReference type="InterPro" id="IPR036770">
    <property type="entry name" value="Ankyrin_rpt-contain_sf"/>
</dbReference>
<dbReference type="PANTHER" id="PTHR36960">
    <property type="entry name" value="SI:DKEY-32E6.3"/>
    <property type="match status" value="1"/>
</dbReference>